<organism evidence="1">
    <name type="scientific">marine sediment metagenome</name>
    <dbReference type="NCBI Taxonomy" id="412755"/>
    <lineage>
        <taxon>unclassified sequences</taxon>
        <taxon>metagenomes</taxon>
        <taxon>ecological metagenomes</taxon>
    </lineage>
</organism>
<accession>A0A0F9UR99</accession>
<dbReference type="EMBL" id="LAZR01000113">
    <property type="protein sequence ID" value="KKN90027.1"/>
    <property type="molecule type" value="Genomic_DNA"/>
</dbReference>
<gene>
    <name evidence="1" type="ORF">LCGC14_0231390</name>
</gene>
<dbReference type="AlphaFoldDB" id="A0A0F9UR99"/>
<evidence type="ECO:0000313" key="1">
    <source>
        <dbReference type="EMBL" id="KKN90027.1"/>
    </source>
</evidence>
<proteinExistence type="predicted"/>
<name>A0A0F9UR99_9ZZZZ</name>
<sequence length="67" mass="7850">MKLSNTQLLFLEDHGRPFFSRWTREERTARALERKGLIVINDVGWWDGRQQYRYDVTDAGLAAVASH</sequence>
<reference evidence="1" key="1">
    <citation type="journal article" date="2015" name="Nature">
        <title>Complex archaea that bridge the gap between prokaryotes and eukaryotes.</title>
        <authorList>
            <person name="Spang A."/>
            <person name="Saw J.H."/>
            <person name="Jorgensen S.L."/>
            <person name="Zaremba-Niedzwiedzka K."/>
            <person name="Martijn J."/>
            <person name="Lind A.E."/>
            <person name="van Eijk R."/>
            <person name="Schleper C."/>
            <person name="Guy L."/>
            <person name="Ettema T.J."/>
        </authorList>
    </citation>
    <scope>NUCLEOTIDE SEQUENCE</scope>
</reference>
<protein>
    <submittedName>
        <fullName evidence="1">Uncharacterized protein</fullName>
    </submittedName>
</protein>
<comment type="caution">
    <text evidence="1">The sequence shown here is derived from an EMBL/GenBank/DDBJ whole genome shotgun (WGS) entry which is preliminary data.</text>
</comment>